<sequence length="1175" mass="136234">MNITGTGNEPSPSISNNVALEYTDSTLLRVSGPQSVSKFSLSRTMAARGIPWSPLRQDAVYSVEDANDSWNHALSTILVPLKLLEVFRCISRFDASENCTSRRLTYPNAIHCRVVGDVVCFASRKTPAKRSTTGATRPFVTGSSYFLQIPGILLINVASAERKPTRPKFKIATTSTTTSSTTEESHVRENENEDAEATTAVVPETNGTSGHVLTGIPQIDYIWDPNLPRELNGYNLSDYPFYNSIPEDIDFKCDGLHDGFYASVPHKCQVYHHCLFGTRYDFLCANFTAFDQKTFICHFVSEVDCANSKKYWHRNDALYKATTTSTTSTSTTTLAPVTAATGRQSSRDRDHPRRRRPFRRRPAYDYYDEEYYDDDYSRPRGYSRDDYDYDDRKYRRDRDRDFRDRDRDFRDRDSPRSRDGAPRDDRDRDVNARDRYPSRNNRRDPTRVRDPLEDDTRVRSRDSDQGLRSASREIDDAEVDDRRTESRIRDPDDRRYSDKRYRDDYEDKDPASASAGASTSSEGLVKPAAPATSVYARPRAPPKIRRPVPLSEQDKYAYKATAVQSTEEPRRRPVDVADDDYYEDELEDLRPVRRPLRRRPTYRDRDRDRDFYDVVERDRGRPFRPRYRDDEDDLRPRKHSDRSRDRYYDRDRDRGVERGRDRSLDRGKDRNADRSLDRDRGRMQDAEKSERPHRPLDKDRDIDRPRSGSRSKDLQETTDAPSRRGSNYDRTERTTTTTTTTTTCLPEQFVHKTESTSKESLNDKQTFTERPSKSAPNQTTRTPIEDGVSHRTNQQTDYQERDQDEKRERGQYQTTSIEEYSQDYYDEPEDPPAPPPRTTVRIVKRPFLPSRGGNPNPRGLSPVGAKATTPKKEEDKSTERTTNQERSKNYYVHETMQENSRESNQEVKTQQEQKESYDAYKHIQNQNQNQNQNQHEYRHDEYDTSIARPAIRRPTDRQREEETQKSIDDAFVRGSKQEQSNNGQNFDEGLAKWSTDEFSNPTQGNEGNVQASGSSFRNKGRLTTNENPSVYGSTFKNDEAQEQPTGPQNFRVKQRLNEVTHRLQDIPESEYDVTLNDALTPTLNQETNLPSGFVLPLHRQLGRDAVLQSSENNYKVSRPVTQQQQKPFVPNPQFLPTVNTNDRLRTVYYRTPEAVQINGAQYRPQRGSWHDYTGY</sequence>
<feature type="compositionally biased region" description="Low complexity" evidence="1">
    <location>
        <begin position="323"/>
        <end position="341"/>
    </location>
</feature>
<accession>A0A310SJD6</accession>
<dbReference type="InterPro" id="IPR002557">
    <property type="entry name" value="Chitin-bd_dom"/>
</dbReference>
<evidence type="ECO:0000313" key="4">
    <source>
        <dbReference type="Proteomes" id="UP000250275"/>
    </source>
</evidence>
<dbReference type="Gene3D" id="2.170.140.10">
    <property type="entry name" value="Chitin binding domain"/>
    <property type="match status" value="1"/>
</dbReference>
<feature type="compositionally biased region" description="Basic and acidic residues" evidence="1">
    <location>
        <begin position="870"/>
        <end position="888"/>
    </location>
</feature>
<dbReference type="OrthoDB" id="3360904at2759"/>
<dbReference type="SUPFAM" id="SSF57625">
    <property type="entry name" value="Invertebrate chitin-binding proteins"/>
    <property type="match status" value="1"/>
</dbReference>
<feature type="compositionally biased region" description="Basic and acidic residues" evidence="1">
    <location>
        <begin position="749"/>
        <end position="772"/>
    </location>
</feature>
<dbReference type="Proteomes" id="UP000250275">
    <property type="component" value="Unassembled WGS sequence"/>
</dbReference>
<dbReference type="InterPro" id="IPR052976">
    <property type="entry name" value="Scoloptoxin-like"/>
</dbReference>
<dbReference type="EMBL" id="KQ764883">
    <property type="protein sequence ID" value="OAD54296.1"/>
    <property type="molecule type" value="Genomic_DNA"/>
</dbReference>
<dbReference type="PANTHER" id="PTHR22933">
    <property type="entry name" value="FI18007P1-RELATED"/>
    <property type="match status" value="1"/>
</dbReference>
<name>A0A310SJD6_9HYME</name>
<feature type="compositionally biased region" description="Basic and acidic residues" evidence="1">
    <location>
        <begin position="895"/>
        <end position="921"/>
    </location>
</feature>
<protein>
    <recommendedName>
        <fullName evidence="2">Chitin-binding type-2 domain-containing protein</fullName>
    </recommendedName>
</protein>
<dbReference type="GO" id="GO:0005576">
    <property type="term" value="C:extracellular region"/>
    <property type="evidence" value="ECO:0007669"/>
    <property type="project" value="InterPro"/>
</dbReference>
<feature type="region of interest" description="Disordered" evidence="1">
    <location>
        <begin position="323"/>
        <end position="360"/>
    </location>
</feature>
<feature type="compositionally biased region" description="Basic and acidic residues" evidence="1">
    <location>
        <begin position="953"/>
        <end position="971"/>
    </location>
</feature>
<dbReference type="InterPro" id="IPR036508">
    <property type="entry name" value="Chitin-bd_dom_sf"/>
</dbReference>
<keyword evidence="4" id="KW-1185">Reference proteome</keyword>
<dbReference type="AlphaFoldDB" id="A0A310SJD6"/>
<evidence type="ECO:0000259" key="2">
    <source>
        <dbReference type="PROSITE" id="PS50940"/>
    </source>
</evidence>
<reference evidence="3 4" key="1">
    <citation type="submission" date="2015-07" db="EMBL/GenBank/DDBJ databases">
        <title>The genome of Eufriesea mexicana.</title>
        <authorList>
            <person name="Pan H."/>
            <person name="Kapheim K."/>
        </authorList>
    </citation>
    <scope>NUCLEOTIDE SEQUENCE [LARGE SCALE GENOMIC DNA]</scope>
    <source>
        <strain evidence="3">0111107269</strain>
        <tissue evidence="3">Whole body</tissue>
    </source>
</reference>
<gene>
    <name evidence="3" type="ORF">WN48_08129</name>
</gene>
<feature type="compositionally biased region" description="Low complexity" evidence="1">
    <location>
        <begin position="924"/>
        <end position="934"/>
    </location>
</feature>
<organism evidence="3 4">
    <name type="scientific">Eufriesea mexicana</name>
    <dbReference type="NCBI Taxonomy" id="516756"/>
    <lineage>
        <taxon>Eukaryota</taxon>
        <taxon>Metazoa</taxon>
        <taxon>Ecdysozoa</taxon>
        <taxon>Arthropoda</taxon>
        <taxon>Hexapoda</taxon>
        <taxon>Insecta</taxon>
        <taxon>Pterygota</taxon>
        <taxon>Neoptera</taxon>
        <taxon>Endopterygota</taxon>
        <taxon>Hymenoptera</taxon>
        <taxon>Apocrita</taxon>
        <taxon>Aculeata</taxon>
        <taxon>Apoidea</taxon>
        <taxon>Anthophila</taxon>
        <taxon>Apidae</taxon>
        <taxon>Eufriesea</taxon>
    </lineage>
</organism>
<proteinExistence type="predicted"/>
<feature type="compositionally biased region" description="Acidic residues" evidence="1">
    <location>
        <begin position="576"/>
        <end position="587"/>
    </location>
</feature>
<feature type="compositionally biased region" description="Basic and acidic residues" evidence="1">
    <location>
        <begin position="601"/>
        <end position="629"/>
    </location>
</feature>
<dbReference type="PANTHER" id="PTHR22933:SF40">
    <property type="entry name" value="CUTICULAR PROTEIN ANALOGOUS TO PERITROPHINS 1-H"/>
    <property type="match status" value="1"/>
</dbReference>
<feature type="compositionally biased region" description="Polar residues" evidence="1">
    <location>
        <begin position="773"/>
        <end position="782"/>
    </location>
</feature>
<feature type="region of interest" description="Disordered" evidence="1">
    <location>
        <begin position="172"/>
        <end position="198"/>
    </location>
</feature>
<dbReference type="PROSITE" id="PS50940">
    <property type="entry name" value="CHIT_BIND_II"/>
    <property type="match status" value="1"/>
</dbReference>
<feature type="compositionally biased region" description="Polar residues" evidence="1">
    <location>
        <begin position="996"/>
        <end position="1035"/>
    </location>
</feature>
<feature type="compositionally biased region" description="Basic and acidic residues" evidence="1">
    <location>
        <begin position="798"/>
        <end position="810"/>
    </location>
</feature>
<dbReference type="SMART" id="SM00494">
    <property type="entry name" value="ChtBD2"/>
    <property type="match status" value="1"/>
</dbReference>
<feature type="compositionally biased region" description="Basic and acidic residues" evidence="1">
    <location>
        <begin position="405"/>
        <end position="510"/>
    </location>
</feature>
<feature type="compositionally biased region" description="Acidic residues" evidence="1">
    <location>
        <begin position="820"/>
        <end position="830"/>
    </location>
</feature>
<feature type="compositionally biased region" description="Low complexity" evidence="1">
    <location>
        <begin position="734"/>
        <end position="743"/>
    </location>
</feature>
<dbReference type="Pfam" id="PF01607">
    <property type="entry name" value="CBM_14"/>
    <property type="match status" value="1"/>
</dbReference>
<evidence type="ECO:0000313" key="3">
    <source>
        <dbReference type="EMBL" id="OAD54296.1"/>
    </source>
</evidence>
<dbReference type="GO" id="GO:0008061">
    <property type="term" value="F:chitin binding"/>
    <property type="evidence" value="ECO:0007669"/>
    <property type="project" value="InterPro"/>
</dbReference>
<feature type="region of interest" description="Disordered" evidence="1">
    <location>
        <begin position="405"/>
        <end position="1050"/>
    </location>
</feature>
<evidence type="ECO:0000256" key="1">
    <source>
        <dbReference type="SAM" id="MobiDB-lite"/>
    </source>
</evidence>
<feature type="domain" description="Chitin-binding type-2" evidence="2">
    <location>
        <begin position="250"/>
        <end position="307"/>
    </location>
</feature>
<feature type="compositionally biased region" description="Low complexity" evidence="1">
    <location>
        <begin position="173"/>
        <end position="182"/>
    </location>
</feature>
<feature type="compositionally biased region" description="Basic and acidic residues" evidence="1">
    <location>
        <begin position="642"/>
        <end position="715"/>
    </location>
</feature>
<feature type="compositionally biased region" description="Low complexity" evidence="1">
    <location>
        <begin position="511"/>
        <end position="521"/>
    </location>
</feature>